<comment type="similarity">
    <text evidence="2">Belongs to the transglycosylase Slt family.</text>
</comment>
<sequence length="460" mass="52497">MQQLLLVLFIMLGFVMLFSPLRQTSQWELIEQRGVLKYGTRISLLSYFRVTDDVVGYEHQLLKAFCEQNNLQLEPVVFENNGAMLAALESGEIDLAGGHLSRTKSRAMSYQFSAPISETAINLVTHFDFRHETSLDAFEPARGELIGNSSYAELLDELADFSPKNLVLTNRFSLFELIKKINSKDLDYTFADAEIVDIYQYFVPGIYQTIQLSPKEDVVFMTHLYRSEELLLHLNQFIQQARKDGLLNNFRNDLMKHIPDIDVADTVTFFDKLQSVWPDIKDLVLEVAEEEGFDPALLAAISYQESHWDPDAVSISGVKGLMMLTATTAEELNIEDRTDPRQSLIGGIRYFRNMQNKIPQRIEEPDKSLFALAAYNIGYGHLEDARILAQSAGKDPDVWLDVEPFLKQLNNTAMAPMLRFGNADGRTAVIYVNNIMTYQQLMAWKLQKDRTAAHWNKPIM</sequence>
<dbReference type="InterPro" id="IPR023346">
    <property type="entry name" value="Lysozyme-like_dom_sf"/>
</dbReference>
<evidence type="ECO:0000313" key="7">
    <source>
        <dbReference type="EMBL" id="MFC3193449.1"/>
    </source>
</evidence>
<keyword evidence="5" id="KW-0998">Cell outer membrane</keyword>
<dbReference type="SUPFAM" id="SSF53850">
    <property type="entry name" value="Periplasmic binding protein-like II"/>
    <property type="match status" value="1"/>
</dbReference>
<dbReference type="SMART" id="SM00062">
    <property type="entry name" value="PBPb"/>
    <property type="match status" value="1"/>
</dbReference>
<comment type="subcellular location">
    <subcellularLocation>
        <location evidence="1">Cell outer membrane</location>
        <topology evidence="1">Peripheral membrane protein</topology>
    </subcellularLocation>
</comment>
<dbReference type="RefSeq" id="WP_157892687.1">
    <property type="nucleotide sequence ID" value="NZ_JBHRTS010000002.1"/>
</dbReference>
<keyword evidence="7" id="KW-0456">Lyase</keyword>
<keyword evidence="5" id="KW-0472">Membrane</keyword>
<dbReference type="InterPro" id="IPR000189">
    <property type="entry name" value="Transglyc_AS"/>
</dbReference>
<dbReference type="InterPro" id="IPR008258">
    <property type="entry name" value="Transglycosylase_SLT_dom_1"/>
</dbReference>
<dbReference type="Pfam" id="PF01464">
    <property type="entry name" value="SLT"/>
    <property type="match status" value="1"/>
</dbReference>
<evidence type="ECO:0000256" key="4">
    <source>
        <dbReference type="ARBA" id="ARBA00022729"/>
    </source>
</evidence>
<gene>
    <name evidence="7" type="primary">mltF</name>
    <name evidence="7" type="ORF">ACFODZ_04230</name>
</gene>
<dbReference type="Gene3D" id="1.10.530.10">
    <property type="match status" value="1"/>
</dbReference>
<comment type="similarity">
    <text evidence="3">Belongs to the bacterial solute-binding protein 3 family.</text>
</comment>
<dbReference type="PANTHER" id="PTHR35936">
    <property type="entry name" value="MEMBRANE-BOUND LYTIC MUREIN TRANSGLYCOSYLASE F"/>
    <property type="match status" value="1"/>
</dbReference>
<proteinExistence type="inferred from homology"/>
<dbReference type="PROSITE" id="PS00922">
    <property type="entry name" value="TRANSGLYCOSYLASE"/>
    <property type="match status" value="1"/>
</dbReference>
<comment type="caution">
    <text evidence="7">The sequence shown here is derived from an EMBL/GenBank/DDBJ whole genome shotgun (WGS) entry which is preliminary data.</text>
</comment>
<dbReference type="InterPro" id="IPR001638">
    <property type="entry name" value="Solute-binding_3/MltF_N"/>
</dbReference>
<evidence type="ECO:0000256" key="3">
    <source>
        <dbReference type="ARBA" id="ARBA00010333"/>
    </source>
</evidence>
<organism evidence="7 8">
    <name type="scientific">Marinicella sediminis</name>
    <dbReference type="NCBI Taxonomy" id="1792834"/>
    <lineage>
        <taxon>Bacteria</taxon>
        <taxon>Pseudomonadati</taxon>
        <taxon>Pseudomonadota</taxon>
        <taxon>Gammaproteobacteria</taxon>
        <taxon>Lysobacterales</taxon>
        <taxon>Marinicellaceae</taxon>
        <taxon>Marinicella</taxon>
    </lineage>
</organism>
<dbReference type="Gene3D" id="3.40.190.10">
    <property type="entry name" value="Periplasmic binding protein-like II"/>
    <property type="match status" value="2"/>
</dbReference>
<keyword evidence="8" id="KW-1185">Reference proteome</keyword>
<keyword evidence="4" id="KW-0732">Signal</keyword>
<dbReference type="CDD" id="cd13403">
    <property type="entry name" value="MLTF-like"/>
    <property type="match status" value="1"/>
</dbReference>
<feature type="domain" description="Solute-binding protein family 3/N-terminal" evidence="6">
    <location>
        <begin position="35"/>
        <end position="253"/>
    </location>
</feature>
<evidence type="ECO:0000256" key="5">
    <source>
        <dbReference type="ARBA" id="ARBA00023237"/>
    </source>
</evidence>
<name>A0ABV7J669_9GAMM</name>
<evidence type="ECO:0000259" key="6">
    <source>
        <dbReference type="SMART" id="SM00062"/>
    </source>
</evidence>
<reference evidence="8" key="1">
    <citation type="journal article" date="2019" name="Int. J. Syst. Evol. Microbiol.">
        <title>The Global Catalogue of Microorganisms (GCM) 10K type strain sequencing project: providing services to taxonomists for standard genome sequencing and annotation.</title>
        <authorList>
            <consortium name="The Broad Institute Genomics Platform"/>
            <consortium name="The Broad Institute Genome Sequencing Center for Infectious Disease"/>
            <person name="Wu L."/>
            <person name="Ma J."/>
        </authorList>
    </citation>
    <scope>NUCLEOTIDE SEQUENCE [LARGE SCALE GENOMIC DNA]</scope>
    <source>
        <strain evidence="8">KCTC 42953</strain>
    </source>
</reference>
<evidence type="ECO:0000256" key="1">
    <source>
        <dbReference type="ARBA" id="ARBA00004339"/>
    </source>
</evidence>
<dbReference type="EC" id="4.2.2.-" evidence="7"/>
<dbReference type="EMBL" id="JBHRTS010000002">
    <property type="protein sequence ID" value="MFC3193449.1"/>
    <property type="molecule type" value="Genomic_DNA"/>
</dbReference>
<dbReference type="NCBIfam" id="NF008112">
    <property type="entry name" value="PRK10859.1"/>
    <property type="match status" value="1"/>
</dbReference>
<accession>A0ABV7J669</accession>
<protein>
    <submittedName>
        <fullName evidence="7">Membrane-bound lytic murein transglycosylase MltF</fullName>
        <ecNumber evidence="7">4.2.2.-</ecNumber>
    </submittedName>
</protein>
<dbReference type="PANTHER" id="PTHR35936:SF32">
    <property type="entry name" value="MEMBRANE-BOUND LYTIC MUREIN TRANSGLYCOSYLASE F"/>
    <property type="match status" value="1"/>
</dbReference>
<dbReference type="Proteomes" id="UP001595533">
    <property type="component" value="Unassembled WGS sequence"/>
</dbReference>
<dbReference type="SUPFAM" id="SSF53955">
    <property type="entry name" value="Lysozyme-like"/>
    <property type="match status" value="1"/>
</dbReference>
<dbReference type="Pfam" id="PF00497">
    <property type="entry name" value="SBP_bac_3"/>
    <property type="match status" value="1"/>
</dbReference>
<evidence type="ECO:0000256" key="2">
    <source>
        <dbReference type="ARBA" id="ARBA00007734"/>
    </source>
</evidence>
<dbReference type="GO" id="GO:0016829">
    <property type="term" value="F:lyase activity"/>
    <property type="evidence" value="ECO:0007669"/>
    <property type="project" value="UniProtKB-KW"/>
</dbReference>
<evidence type="ECO:0000313" key="8">
    <source>
        <dbReference type="Proteomes" id="UP001595533"/>
    </source>
</evidence>